<gene>
    <name evidence="1" type="ORF">Airi01_038330</name>
</gene>
<sequence>MAVFRALEPVHAECRAIGDAARRDASAETARARERAEAIVAEARAAAPTRRREAMAEARARSAAENAAVITEAERQADDIRRLAAERMPEMIDKAVGLLERELR</sequence>
<dbReference type="EMBL" id="BSTJ01000004">
    <property type="protein sequence ID" value="GLY75566.1"/>
    <property type="molecule type" value="Genomic_DNA"/>
</dbReference>
<proteinExistence type="predicted"/>
<evidence type="ECO:0000313" key="1">
    <source>
        <dbReference type="EMBL" id="GLY75566.1"/>
    </source>
</evidence>
<evidence type="ECO:0000313" key="2">
    <source>
        <dbReference type="Proteomes" id="UP001165135"/>
    </source>
</evidence>
<dbReference type="AlphaFoldDB" id="A0A9W6RGJ6"/>
<dbReference type="Gene3D" id="1.20.5.2950">
    <property type="match status" value="1"/>
</dbReference>
<protein>
    <submittedName>
        <fullName evidence="1">Uncharacterized protein</fullName>
    </submittedName>
</protein>
<name>A0A9W6RGJ6_9ACTN</name>
<dbReference type="RefSeq" id="WP_285622749.1">
    <property type="nucleotide sequence ID" value="NZ_BSTJ01000004.1"/>
</dbReference>
<organism evidence="1 2">
    <name type="scientific">Actinoallomurus iriomotensis</name>
    <dbReference type="NCBI Taxonomy" id="478107"/>
    <lineage>
        <taxon>Bacteria</taxon>
        <taxon>Bacillati</taxon>
        <taxon>Actinomycetota</taxon>
        <taxon>Actinomycetes</taxon>
        <taxon>Streptosporangiales</taxon>
        <taxon>Thermomonosporaceae</taxon>
        <taxon>Actinoallomurus</taxon>
    </lineage>
</organism>
<dbReference type="Proteomes" id="UP001165135">
    <property type="component" value="Unassembled WGS sequence"/>
</dbReference>
<accession>A0A9W6RGJ6</accession>
<reference evidence="1" key="1">
    <citation type="submission" date="2023-03" db="EMBL/GenBank/DDBJ databases">
        <title>Actinoallomurus iriomotensis NBRC 103681.</title>
        <authorList>
            <person name="Ichikawa N."/>
            <person name="Sato H."/>
            <person name="Tonouchi N."/>
        </authorList>
    </citation>
    <scope>NUCLEOTIDE SEQUENCE</scope>
    <source>
        <strain evidence="1">NBRC 103681</strain>
    </source>
</reference>
<comment type="caution">
    <text evidence="1">The sequence shown here is derived from an EMBL/GenBank/DDBJ whole genome shotgun (WGS) entry which is preliminary data.</text>
</comment>